<keyword evidence="1" id="KW-1185">Reference proteome</keyword>
<accession>A0A915EQ06</accession>
<name>A0A915EQ06_9BILA</name>
<dbReference type="Proteomes" id="UP000887574">
    <property type="component" value="Unplaced"/>
</dbReference>
<reference evidence="2" key="1">
    <citation type="submission" date="2022-11" db="UniProtKB">
        <authorList>
            <consortium name="WormBaseParasite"/>
        </authorList>
    </citation>
    <scope>IDENTIFICATION</scope>
</reference>
<organism evidence="1 2">
    <name type="scientific">Ditylenchus dipsaci</name>
    <dbReference type="NCBI Taxonomy" id="166011"/>
    <lineage>
        <taxon>Eukaryota</taxon>
        <taxon>Metazoa</taxon>
        <taxon>Ecdysozoa</taxon>
        <taxon>Nematoda</taxon>
        <taxon>Chromadorea</taxon>
        <taxon>Rhabditida</taxon>
        <taxon>Tylenchina</taxon>
        <taxon>Tylenchomorpha</taxon>
        <taxon>Sphaerularioidea</taxon>
        <taxon>Anguinidae</taxon>
        <taxon>Anguininae</taxon>
        <taxon>Ditylenchus</taxon>
    </lineage>
</organism>
<sequence>MIGKAPVFFVVPDPLAGQHSYGNLVDPRKLPGYCGEQDIDEICSRIEGMVRDLNSEPKLTKNGRRGAKPSKVRYRLQRLVPKPACEDRHEEAPPGSHVASVEENRQLMFSLSATKIPNPFAGTKQRTMKLKLGSLFVLCSPEDHRNMSLWKTK</sequence>
<evidence type="ECO:0000313" key="2">
    <source>
        <dbReference type="WBParaSite" id="jg8580"/>
    </source>
</evidence>
<proteinExistence type="predicted"/>
<protein>
    <submittedName>
        <fullName evidence="2">Uncharacterized protein</fullName>
    </submittedName>
</protein>
<dbReference type="WBParaSite" id="jg8580">
    <property type="protein sequence ID" value="jg8580"/>
    <property type="gene ID" value="jg8580"/>
</dbReference>
<dbReference type="AlphaFoldDB" id="A0A915EQ06"/>
<evidence type="ECO:0000313" key="1">
    <source>
        <dbReference type="Proteomes" id="UP000887574"/>
    </source>
</evidence>